<dbReference type="PANTHER" id="PTHR44229">
    <property type="entry name" value="15-HYDROXYPROSTAGLANDIN DEHYDROGENASE [NAD(+)]"/>
    <property type="match status" value="1"/>
</dbReference>
<dbReference type="SUPFAM" id="SSF51735">
    <property type="entry name" value="NAD(P)-binding Rossmann-fold domains"/>
    <property type="match status" value="1"/>
</dbReference>
<proteinExistence type="inferred from homology"/>
<dbReference type="RefSeq" id="XP_002583831.1">
    <property type="nucleotide sequence ID" value="XM_002583785.1"/>
</dbReference>
<evidence type="ECO:0008006" key="6">
    <source>
        <dbReference type="Google" id="ProtNLM"/>
    </source>
</evidence>
<dbReference type="GO" id="GO:0016616">
    <property type="term" value="F:oxidoreductase activity, acting on the CH-OH group of donors, NAD or NADP as acceptor"/>
    <property type="evidence" value="ECO:0007669"/>
    <property type="project" value="TreeGrafter"/>
</dbReference>
<organism evidence="4 5">
    <name type="scientific">Uncinocarpus reesii (strain UAMH 1704)</name>
    <dbReference type="NCBI Taxonomy" id="336963"/>
    <lineage>
        <taxon>Eukaryota</taxon>
        <taxon>Fungi</taxon>
        <taxon>Dikarya</taxon>
        <taxon>Ascomycota</taxon>
        <taxon>Pezizomycotina</taxon>
        <taxon>Eurotiomycetes</taxon>
        <taxon>Eurotiomycetidae</taxon>
        <taxon>Onygenales</taxon>
        <taxon>Onygenaceae</taxon>
        <taxon>Uncinocarpus</taxon>
    </lineage>
</organism>
<dbReference type="GO" id="GO:0005737">
    <property type="term" value="C:cytoplasm"/>
    <property type="evidence" value="ECO:0007669"/>
    <property type="project" value="TreeGrafter"/>
</dbReference>
<dbReference type="PRINTS" id="PR00081">
    <property type="entry name" value="GDHRDH"/>
</dbReference>
<evidence type="ECO:0000313" key="4">
    <source>
        <dbReference type="EMBL" id="EEP81933.1"/>
    </source>
</evidence>
<dbReference type="PROSITE" id="PS00061">
    <property type="entry name" value="ADH_SHORT"/>
    <property type="match status" value="1"/>
</dbReference>
<dbReference type="Gene3D" id="3.40.50.720">
    <property type="entry name" value="NAD(P)-binding Rossmann-like Domain"/>
    <property type="match status" value="1"/>
</dbReference>
<evidence type="ECO:0000256" key="1">
    <source>
        <dbReference type="ARBA" id="ARBA00006484"/>
    </source>
</evidence>
<name>C4JW56_UNCRE</name>
<dbReference type="KEGG" id="ure:UREG_06798"/>
<dbReference type="InterPro" id="IPR036291">
    <property type="entry name" value="NAD(P)-bd_dom_sf"/>
</dbReference>
<protein>
    <recommendedName>
        <fullName evidence="6">3-hydroxyacyl-CoA dehydrogenase</fullName>
    </recommendedName>
</protein>
<keyword evidence="2" id="KW-0521">NADP</keyword>
<accession>C4JW56</accession>
<dbReference type="InterPro" id="IPR020904">
    <property type="entry name" value="Sc_DH/Rdtase_CS"/>
</dbReference>
<dbReference type="PANTHER" id="PTHR44229:SF4">
    <property type="entry name" value="15-HYDROXYPROSTAGLANDIN DEHYDROGENASE [NAD(+)]"/>
    <property type="match status" value="1"/>
</dbReference>
<dbReference type="VEuPathDB" id="FungiDB:UREG_06798"/>
<dbReference type="InParanoid" id="C4JW56"/>
<dbReference type="GeneID" id="8437325"/>
<dbReference type="AlphaFoldDB" id="C4JW56"/>
<evidence type="ECO:0000256" key="2">
    <source>
        <dbReference type="ARBA" id="ARBA00022857"/>
    </source>
</evidence>
<dbReference type="Proteomes" id="UP000002058">
    <property type="component" value="Unassembled WGS sequence"/>
</dbReference>
<dbReference type="EMBL" id="CH476618">
    <property type="protein sequence ID" value="EEP81933.1"/>
    <property type="molecule type" value="Genomic_DNA"/>
</dbReference>
<comment type="similarity">
    <text evidence="1">Belongs to the short-chain dehydrogenases/reductases (SDR) family.</text>
</comment>
<gene>
    <name evidence="4" type="ORF">UREG_06798</name>
</gene>
<dbReference type="eggNOG" id="KOG1199">
    <property type="taxonomic scope" value="Eukaryota"/>
</dbReference>
<dbReference type="HOGENOM" id="CLU_010194_13_1_1"/>
<dbReference type="OrthoDB" id="37659at2759"/>
<dbReference type="OMA" id="VCPWATD"/>
<evidence type="ECO:0000313" key="5">
    <source>
        <dbReference type="Proteomes" id="UP000002058"/>
    </source>
</evidence>
<dbReference type="InterPro" id="IPR002347">
    <property type="entry name" value="SDR_fam"/>
</dbReference>
<dbReference type="STRING" id="336963.C4JW56"/>
<dbReference type="Pfam" id="PF00106">
    <property type="entry name" value="adh_short"/>
    <property type="match status" value="1"/>
</dbReference>
<keyword evidence="5" id="KW-1185">Reference proteome</keyword>
<dbReference type="CDD" id="cd05323">
    <property type="entry name" value="ADH_SDR_c_like"/>
    <property type="match status" value="1"/>
</dbReference>
<sequence>MAEIKVSDEVLASVKDKVIVLTGGANGIGAATVTSLFRAGAHVFYCDWDAKNGNALGELLRSTAQPGNGSLSFMRVNVTDYEAQLDLFDAAFKKHGRIDMAIYCAGITDVRGWLDAEDLNLESVRKVPKPLANVIDVNLTGCLYFCRIALAYLREDSTTHNSPKSLTFISSVAGFKETPGVIAYSASKHGVIGIMRSLRMGSIPDFNVRVNAVCPWATDTQIFKGIADVWRNDDLPFNTPEDVARIIQQVAADPQVHGKAVFVGGGRGFDIEEGIDRLEPEWLGEDQARELNRGQRTLGRGTGWGTVDLTKA</sequence>
<reference evidence="5" key="1">
    <citation type="journal article" date="2009" name="Genome Res.">
        <title>Comparative genomic analyses of the human fungal pathogens Coccidioides and their relatives.</title>
        <authorList>
            <person name="Sharpton T.J."/>
            <person name="Stajich J.E."/>
            <person name="Rounsley S.D."/>
            <person name="Gardner M.J."/>
            <person name="Wortman J.R."/>
            <person name="Jordar V.S."/>
            <person name="Maiti R."/>
            <person name="Kodira C.D."/>
            <person name="Neafsey D.E."/>
            <person name="Zeng Q."/>
            <person name="Hung C.-Y."/>
            <person name="McMahan C."/>
            <person name="Muszewska A."/>
            <person name="Grynberg M."/>
            <person name="Mandel M.A."/>
            <person name="Kellner E.M."/>
            <person name="Barker B.M."/>
            <person name="Galgiani J.N."/>
            <person name="Orbach M.J."/>
            <person name="Kirkland T.N."/>
            <person name="Cole G.T."/>
            <person name="Henn M.R."/>
            <person name="Birren B.W."/>
            <person name="Taylor J.W."/>
        </authorList>
    </citation>
    <scope>NUCLEOTIDE SEQUENCE [LARGE SCALE GENOMIC DNA]</scope>
    <source>
        <strain evidence="5">UAMH 1704</strain>
    </source>
</reference>
<keyword evidence="3" id="KW-0560">Oxidoreductase</keyword>
<evidence type="ECO:0000256" key="3">
    <source>
        <dbReference type="ARBA" id="ARBA00023002"/>
    </source>
</evidence>